<gene>
    <name evidence="10" type="ORF">C7M84_006330</name>
</gene>
<feature type="transmembrane region" description="Helical" evidence="9">
    <location>
        <begin position="501"/>
        <end position="518"/>
    </location>
</feature>
<dbReference type="PANTHER" id="PTHR12185">
    <property type="entry name" value="SID1 TRANSMEMBRANE FAMILY MEMEBER"/>
    <property type="match status" value="1"/>
</dbReference>
<evidence type="ECO:0000256" key="2">
    <source>
        <dbReference type="ARBA" id="ARBA00006618"/>
    </source>
</evidence>
<dbReference type="GO" id="GO:0051033">
    <property type="term" value="F:RNA transmembrane transporter activity"/>
    <property type="evidence" value="ECO:0007669"/>
    <property type="project" value="TreeGrafter"/>
</dbReference>
<evidence type="ECO:0000256" key="8">
    <source>
        <dbReference type="SAM" id="MobiDB-lite"/>
    </source>
</evidence>
<dbReference type="PANTHER" id="PTHR12185:SF1">
    <property type="entry name" value="SYSTEMIC RNA INTERFERENCE DEFECTIVE PROTEIN 1"/>
    <property type="match status" value="1"/>
</dbReference>
<keyword evidence="4" id="KW-0732">Signal</keyword>
<dbReference type="EMBL" id="QCYY01001808">
    <property type="protein sequence ID" value="ROT75134.1"/>
    <property type="molecule type" value="Genomic_DNA"/>
</dbReference>
<evidence type="ECO:0000313" key="10">
    <source>
        <dbReference type="EMBL" id="ROT75134.1"/>
    </source>
</evidence>
<dbReference type="AlphaFoldDB" id="A0A3R7N218"/>
<feature type="transmembrane region" description="Helical" evidence="9">
    <location>
        <begin position="588"/>
        <end position="606"/>
    </location>
</feature>
<sequence length="730" mass="81357">MLCPPTNLQNETLEFYLTTESTENISFILGVSNQSYVLSMGDNVTVKATPVSPWVKLFKWDKEDSILVTADSRDNSDTVCSILALQNAKCPVYADEAEVRAGGTQFQTFTSRAGMVARRENFPDGVHIIVVPLPDDDPCTLAFSERANHTSRQKSVILQVYNHATIASTWYVFLLTAGAMATVISSFTALSIRMIRRNLTSETVAVEDEDERSLLGESGHSGTHGRIRVEEMAGVSVLSGGEVGGTMSEGSRREGVSQERPFVSASLSDGHLSRNVSNEPYGRLQIDNGSRDLQPLPYAVPSTYAPHHAVLNFSASFNPRLVCWWKRLAVYELRTADAQVAEIGFQNNVLIMAVFTALPTTELVRSYLKLLLYHGQEDQCFFNSRCLTAFGTLPDFARVFTNIGYLLCGAAFIIIVKEHKKFTENILRQYGANNSVGVSRHYGLFMSVGYGLFIQGVMSSLYHTCPNSVTIRFDMMFMYVVAVAAVVSMWGFRHGDVTHHVYPTMVMVGMILLMAEAREWVSQAAFWTVLSLCYVFLMVTNTILLTKYGVWSFSPYKMLMVWKGWRPVAEKLRNELWGSATTAKPLQIVRIVIGLVVNSAIILFGCLADPNIYSYILMVCLINMGLYFLNYVIAKICERESVRALPSIALGISLILWILALAAFFFHSTDSEASPSMSRAKNSPCEFFGVFDTHDAWHLMSALALFTFFVGILTLDDDLCHTRSDKIHVF</sequence>
<comment type="subcellular location">
    <subcellularLocation>
        <location evidence="1">Membrane</location>
        <topology evidence="1">Multi-pass membrane protein</topology>
    </subcellularLocation>
</comment>
<reference evidence="10 11" key="1">
    <citation type="submission" date="2018-04" db="EMBL/GenBank/DDBJ databases">
        <authorList>
            <person name="Zhang X."/>
            <person name="Yuan J."/>
            <person name="Li F."/>
            <person name="Xiang J."/>
        </authorList>
    </citation>
    <scope>NUCLEOTIDE SEQUENCE [LARGE SCALE GENOMIC DNA]</scope>
    <source>
        <tissue evidence="10">Muscle</tissue>
    </source>
</reference>
<feature type="transmembrane region" description="Helical" evidence="9">
    <location>
        <begin position="170"/>
        <end position="192"/>
    </location>
</feature>
<dbReference type="GO" id="GO:0005764">
    <property type="term" value="C:lysosome"/>
    <property type="evidence" value="ECO:0007669"/>
    <property type="project" value="TreeGrafter"/>
</dbReference>
<comment type="caution">
    <text evidence="10">The sequence shown here is derived from an EMBL/GenBank/DDBJ whole genome shotgun (WGS) entry which is preliminary data.</text>
</comment>
<evidence type="ECO:0000256" key="7">
    <source>
        <dbReference type="ARBA" id="ARBA00023180"/>
    </source>
</evidence>
<evidence type="ECO:0000256" key="4">
    <source>
        <dbReference type="ARBA" id="ARBA00022729"/>
    </source>
</evidence>
<feature type="transmembrane region" description="Helical" evidence="9">
    <location>
        <begin position="645"/>
        <end position="666"/>
    </location>
</feature>
<feature type="transmembrane region" description="Helical" evidence="9">
    <location>
        <begin position="696"/>
        <end position="715"/>
    </location>
</feature>
<accession>A0A3R7N218</accession>
<comment type="similarity">
    <text evidence="2">Belongs to the SID1 family.</text>
</comment>
<dbReference type="GO" id="GO:0003725">
    <property type="term" value="F:double-stranded RNA binding"/>
    <property type="evidence" value="ECO:0007669"/>
    <property type="project" value="TreeGrafter"/>
</dbReference>
<evidence type="ECO:0000256" key="3">
    <source>
        <dbReference type="ARBA" id="ARBA00022692"/>
    </source>
</evidence>
<dbReference type="InterPro" id="IPR025958">
    <property type="entry name" value="SID1_TM_fam"/>
</dbReference>
<feature type="transmembrane region" description="Helical" evidence="9">
    <location>
        <begin position="442"/>
        <end position="463"/>
    </location>
</feature>
<feature type="transmembrane region" description="Helical" evidence="9">
    <location>
        <begin position="475"/>
        <end position="492"/>
    </location>
</feature>
<evidence type="ECO:0000256" key="5">
    <source>
        <dbReference type="ARBA" id="ARBA00022989"/>
    </source>
</evidence>
<reference evidence="10 11" key="2">
    <citation type="submission" date="2019-01" db="EMBL/GenBank/DDBJ databases">
        <title>The decoding of complex shrimp genome reveals the adaptation for benthos swimmer, frequently molting mechanism and breeding impact on genome.</title>
        <authorList>
            <person name="Sun Y."/>
            <person name="Gao Y."/>
            <person name="Yu Y."/>
        </authorList>
    </citation>
    <scope>NUCLEOTIDE SEQUENCE [LARGE SCALE GENOMIC DNA]</scope>
    <source>
        <tissue evidence="10">Muscle</tissue>
    </source>
</reference>
<evidence type="ECO:0000313" key="11">
    <source>
        <dbReference type="Proteomes" id="UP000283509"/>
    </source>
</evidence>
<feature type="region of interest" description="Disordered" evidence="8">
    <location>
        <begin position="240"/>
        <end position="260"/>
    </location>
</feature>
<dbReference type="Proteomes" id="UP000283509">
    <property type="component" value="Unassembled WGS sequence"/>
</dbReference>
<dbReference type="Pfam" id="PF13965">
    <property type="entry name" value="SID-1_RNA_chan"/>
    <property type="match status" value="2"/>
</dbReference>
<dbReference type="OrthoDB" id="416618at2759"/>
<evidence type="ECO:0000256" key="1">
    <source>
        <dbReference type="ARBA" id="ARBA00004141"/>
    </source>
</evidence>
<keyword evidence="7" id="KW-0325">Glycoprotein</keyword>
<evidence type="ECO:0000256" key="6">
    <source>
        <dbReference type="ARBA" id="ARBA00023136"/>
    </source>
</evidence>
<feature type="transmembrane region" description="Helical" evidence="9">
    <location>
        <begin position="612"/>
        <end position="633"/>
    </location>
</feature>
<dbReference type="GO" id="GO:0005886">
    <property type="term" value="C:plasma membrane"/>
    <property type="evidence" value="ECO:0007669"/>
    <property type="project" value="TreeGrafter"/>
</dbReference>
<name>A0A3R7N218_PENVA</name>
<keyword evidence="6 9" id="KW-0472">Membrane</keyword>
<proteinExistence type="inferred from homology"/>
<protein>
    <submittedName>
        <fullName evidence="10">SID-1-like protein</fullName>
    </submittedName>
</protein>
<keyword evidence="5 9" id="KW-1133">Transmembrane helix</keyword>
<keyword evidence="11" id="KW-1185">Reference proteome</keyword>
<feature type="transmembrane region" description="Helical" evidence="9">
    <location>
        <begin position="524"/>
        <end position="550"/>
    </location>
</feature>
<evidence type="ECO:0000256" key="9">
    <source>
        <dbReference type="SAM" id="Phobius"/>
    </source>
</evidence>
<keyword evidence="3 9" id="KW-0812">Transmembrane</keyword>
<organism evidence="10 11">
    <name type="scientific">Penaeus vannamei</name>
    <name type="common">Whiteleg shrimp</name>
    <name type="synonym">Litopenaeus vannamei</name>
    <dbReference type="NCBI Taxonomy" id="6689"/>
    <lineage>
        <taxon>Eukaryota</taxon>
        <taxon>Metazoa</taxon>
        <taxon>Ecdysozoa</taxon>
        <taxon>Arthropoda</taxon>
        <taxon>Crustacea</taxon>
        <taxon>Multicrustacea</taxon>
        <taxon>Malacostraca</taxon>
        <taxon>Eumalacostraca</taxon>
        <taxon>Eucarida</taxon>
        <taxon>Decapoda</taxon>
        <taxon>Dendrobranchiata</taxon>
        <taxon>Penaeoidea</taxon>
        <taxon>Penaeidae</taxon>
        <taxon>Penaeus</taxon>
    </lineage>
</organism>